<keyword evidence="4" id="KW-0732">Signal</keyword>
<evidence type="ECO:0000256" key="3">
    <source>
        <dbReference type="ARBA" id="ARBA00023295"/>
    </source>
</evidence>
<dbReference type="InterPro" id="IPR006710">
    <property type="entry name" value="Glyco_hydro_43"/>
</dbReference>
<dbReference type="EMBL" id="JAXQPW010000003">
    <property type="protein sequence ID" value="MDZ5662303.1"/>
    <property type="molecule type" value="Genomic_DNA"/>
</dbReference>
<dbReference type="Proteomes" id="UP001291999">
    <property type="component" value="Unassembled WGS sequence"/>
</dbReference>
<dbReference type="Pfam" id="PF04616">
    <property type="entry name" value="Glyco_hydro_43"/>
    <property type="match status" value="1"/>
</dbReference>
<comment type="similarity">
    <text evidence="1">Belongs to the glycosyl hydrolase 43 family.</text>
</comment>
<dbReference type="RefSeq" id="WP_172271818.1">
    <property type="nucleotide sequence ID" value="NZ_JAXQPW010000003.1"/>
</dbReference>
<dbReference type="PANTHER" id="PTHR42812:SF12">
    <property type="entry name" value="BETA-XYLOSIDASE-RELATED"/>
    <property type="match status" value="1"/>
</dbReference>
<dbReference type="InterPro" id="IPR013320">
    <property type="entry name" value="ConA-like_dom_sf"/>
</dbReference>
<dbReference type="SUPFAM" id="SSF49899">
    <property type="entry name" value="Concanavalin A-like lectins/glucanases"/>
    <property type="match status" value="1"/>
</dbReference>
<evidence type="ECO:0000256" key="1">
    <source>
        <dbReference type="ARBA" id="ARBA00009865"/>
    </source>
</evidence>
<keyword evidence="6" id="KW-1185">Reference proteome</keyword>
<protein>
    <submittedName>
        <fullName evidence="5">Family 43 glycosylhydrolase</fullName>
    </submittedName>
</protein>
<proteinExistence type="inferred from homology"/>
<dbReference type="InterPro" id="IPR023296">
    <property type="entry name" value="Glyco_hydro_beta-prop_sf"/>
</dbReference>
<evidence type="ECO:0000313" key="6">
    <source>
        <dbReference type="Proteomes" id="UP001291999"/>
    </source>
</evidence>
<dbReference type="Gene3D" id="2.60.120.200">
    <property type="match status" value="1"/>
</dbReference>
<name>A0ABU5KBQ7_9ACTN</name>
<organism evidence="5 6">
    <name type="scientific">Nocardioides renjunii</name>
    <dbReference type="NCBI Taxonomy" id="3095075"/>
    <lineage>
        <taxon>Bacteria</taxon>
        <taxon>Bacillati</taxon>
        <taxon>Actinomycetota</taxon>
        <taxon>Actinomycetes</taxon>
        <taxon>Propionibacteriales</taxon>
        <taxon>Nocardioidaceae</taxon>
        <taxon>Nocardioides</taxon>
    </lineage>
</organism>
<feature type="chain" id="PRO_5045765069" evidence="4">
    <location>
        <begin position="30"/>
        <end position="693"/>
    </location>
</feature>
<keyword evidence="2" id="KW-0378">Hydrolase</keyword>
<evidence type="ECO:0000313" key="5">
    <source>
        <dbReference type="EMBL" id="MDZ5662303.1"/>
    </source>
</evidence>
<dbReference type="PANTHER" id="PTHR42812">
    <property type="entry name" value="BETA-XYLOSIDASE"/>
    <property type="match status" value="1"/>
</dbReference>
<sequence length="693" mass="73896">MTRISRLAHAVAPLVLTSLLVSFAPPASTAPTLTAAQVSAPAEPGSYQNPLASAPTLTAAQVSAPAEPGSYQNPLAPTIASGGSVDNCADPVVLRGQGRDRGTWFMYCTTDPLNDSETADGSPVFHPIPMLRSTDLVSWEYVGDALPQKPSWAAPEAAMWAPDLVYSKTKKRYYLTFVVTDTTTEVSGEAGCGGDSALGVAVSRNPTGPWKVSEKPLVDPRRAGPGCDFYWTYDPDVLGDSVGSRSVLYYGSYYGGVFAQAVTLTGNGMVTTGPERSIAAGTDEKPKLDPVQQQRAAAAQLRGPAGRQIVIGNRYEGSNVVRYGDWYYYFGSATNCCNGPLTGYSVLAARSASPMGPFLDREGNSLLAGRVGGTPALSMNGNRWVGTGHNSTFQDAAGQWWMAYHAVDRFQPYFAGTTSFTKRPALLDPVDWEGGWPMVRAGRWASDEPMPAPAAQDGQVSTYTPDPVPPHVPGALLAQYSDEFDAQELAGWQWVRGDAASARLESGRFAFDVQDADLYVDSNTASVLTRPAPPGDYVVETKVAFDVPPEGCPPEAGADGLDCYNFVQAGLVVYGSDDAFLKLTHASLWETRQTEFAKEVPSAPAGQPRYGNTVVGAPGDETWLRIVREAGAGSDGADRFTAYTSQDGVRWVRGGAWTHSELGPDPQIGLVSMGGPEDLTARFDYVRTWSLAD</sequence>
<reference evidence="5 6" key="1">
    <citation type="submission" date="2023-11" db="EMBL/GenBank/DDBJ databases">
        <title>Novel species in genus Nocardioides.</title>
        <authorList>
            <person name="Zhou H."/>
        </authorList>
    </citation>
    <scope>NUCLEOTIDE SEQUENCE [LARGE SCALE GENOMIC DNA]</scope>
    <source>
        <strain evidence="5 6">S-58</strain>
    </source>
</reference>
<evidence type="ECO:0000256" key="4">
    <source>
        <dbReference type="SAM" id="SignalP"/>
    </source>
</evidence>
<keyword evidence="3" id="KW-0326">Glycosidase</keyword>
<dbReference type="InterPro" id="IPR051795">
    <property type="entry name" value="Glycosyl_Hydrlase_43"/>
</dbReference>
<accession>A0ABU5KBQ7</accession>
<evidence type="ECO:0000256" key="2">
    <source>
        <dbReference type="ARBA" id="ARBA00022801"/>
    </source>
</evidence>
<feature type="signal peptide" evidence="4">
    <location>
        <begin position="1"/>
        <end position="29"/>
    </location>
</feature>
<dbReference type="Gene3D" id="2.115.10.20">
    <property type="entry name" value="Glycosyl hydrolase domain, family 43"/>
    <property type="match status" value="1"/>
</dbReference>
<gene>
    <name evidence="5" type="ORF">SFC79_11045</name>
</gene>
<comment type="caution">
    <text evidence="5">The sequence shown here is derived from an EMBL/GenBank/DDBJ whole genome shotgun (WGS) entry which is preliminary data.</text>
</comment>
<dbReference type="SUPFAM" id="SSF75005">
    <property type="entry name" value="Arabinanase/levansucrase/invertase"/>
    <property type="match status" value="1"/>
</dbReference>